<dbReference type="RefSeq" id="WP_172667683.1">
    <property type="nucleotide sequence ID" value="NZ_DF968179.1"/>
</dbReference>
<dbReference type="SUPFAM" id="SSF69593">
    <property type="entry name" value="Glycerol-3-phosphate (1)-acyltransferase"/>
    <property type="match status" value="1"/>
</dbReference>
<dbReference type="PANTHER" id="PTHR10434:SF11">
    <property type="entry name" value="1-ACYL-SN-GLYCEROL-3-PHOSPHATE ACYLTRANSFERASE"/>
    <property type="match status" value="1"/>
</dbReference>
<organism evidence="4">
    <name type="scientific">Flexilinea flocculi</name>
    <dbReference type="NCBI Taxonomy" id="1678840"/>
    <lineage>
        <taxon>Bacteria</taxon>
        <taxon>Bacillati</taxon>
        <taxon>Chloroflexota</taxon>
        <taxon>Anaerolineae</taxon>
        <taxon>Anaerolineales</taxon>
        <taxon>Anaerolineaceae</taxon>
        <taxon>Flexilinea</taxon>
    </lineage>
</organism>
<dbReference type="STRING" id="1678840.ATC1_1176"/>
<evidence type="ECO:0000256" key="1">
    <source>
        <dbReference type="ARBA" id="ARBA00022679"/>
    </source>
</evidence>
<dbReference type="GO" id="GO:0006654">
    <property type="term" value="P:phosphatidic acid biosynthetic process"/>
    <property type="evidence" value="ECO:0007669"/>
    <property type="project" value="TreeGrafter"/>
</dbReference>
<proteinExistence type="predicted"/>
<keyword evidence="5" id="KW-1185">Reference proteome</keyword>
<evidence type="ECO:0000313" key="4">
    <source>
        <dbReference type="EMBL" id="GAP39157.1"/>
    </source>
</evidence>
<protein>
    <submittedName>
        <fullName evidence="4">1-acyl-sn-glycerol-3-phosphate acyltransferase</fullName>
    </submittedName>
</protein>
<evidence type="ECO:0000313" key="5">
    <source>
        <dbReference type="Proteomes" id="UP000053370"/>
    </source>
</evidence>
<keyword evidence="2 4" id="KW-0012">Acyltransferase</keyword>
<dbReference type="SMART" id="SM00563">
    <property type="entry name" value="PlsC"/>
    <property type="match status" value="1"/>
</dbReference>
<dbReference type="GO" id="GO:0003841">
    <property type="term" value="F:1-acylglycerol-3-phosphate O-acyltransferase activity"/>
    <property type="evidence" value="ECO:0007669"/>
    <property type="project" value="TreeGrafter"/>
</dbReference>
<feature type="domain" description="Phospholipid/glycerol acyltransferase" evidence="3">
    <location>
        <begin position="15"/>
        <end position="128"/>
    </location>
</feature>
<name>A0A0K8P940_9CHLR</name>
<dbReference type="Pfam" id="PF01553">
    <property type="entry name" value="Acyltransferase"/>
    <property type="match status" value="1"/>
</dbReference>
<dbReference type="EMBL" id="DF968179">
    <property type="protein sequence ID" value="GAP39157.1"/>
    <property type="molecule type" value="Genomic_DNA"/>
</dbReference>
<gene>
    <name evidence="4" type="ORF">ATC1_1176</name>
</gene>
<dbReference type="PANTHER" id="PTHR10434">
    <property type="entry name" value="1-ACYL-SN-GLYCEROL-3-PHOSPHATE ACYLTRANSFERASE"/>
    <property type="match status" value="1"/>
</dbReference>
<sequence>MTIENLEFFPKNGPLILAMNHMSRIDFPLLCATDYRLDWTALVADKYQKWWLFKYICDHTDMIWIDRSKADFEAFKKAFEWIKSGNLLVLAPEGTRSRNAQLLEAKTGIVMLAVKAGVPVCTASITGTEHFMNDFLHFRKPRITIRFSPPVILPKIDPENREKSLRESTDEVMCRIAAMLPESYRGFYKDFPRVKELLSEWKSIPQLKIPQ</sequence>
<keyword evidence="1 4" id="KW-0808">Transferase</keyword>
<evidence type="ECO:0000256" key="2">
    <source>
        <dbReference type="ARBA" id="ARBA00023315"/>
    </source>
</evidence>
<reference evidence="4" key="1">
    <citation type="journal article" date="2015" name="Genome Announc.">
        <title>Draft Genome Sequence of Anaerolineae Strain TC1, a Novel Isolate from a Methanogenic Wastewater Treatment System.</title>
        <authorList>
            <person name="Matsuura N."/>
            <person name="Tourlousse D.M."/>
            <person name="Sun L."/>
            <person name="Toyonaga M."/>
            <person name="Kuroda K."/>
            <person name="Ohashi A."/>
            <person name="Cruz R."/>
            <person name="Yamaguchi T."/>
            <person name="Sekiguchi Y."/>
        </authorList>
    </citation>
    <scope>NUCLEOTIDE SEQUENCE [LARGE SCALE GENOMIC DNA]</scope>
    <source>
        <strain evidence="4">TC1</strain>
    </source>
</reference>
<accession>A0A0K8P940</accession>
<dbReference type="Proteomes" id="UP000053370">
    <property type="component" value="Unassembled WGS sequence"/>
</dbReference>
<dbReference type="CDD" id="cd07989">
    <property type="entry name" value="LPLAT_AGPAT-like"/>
    <property type="match status" value="1"/>
</dbReference>
<dbReference type="InterPro" id="IPR002123">
    <property type="entry name" value="Plipid/glycerol_acylTrfase"/>
</dbReference>
<dbReference type="AlphaFoldDB" id="A0A0K8P940"/>
<evidence type="ECO:0000259" key="3">
    <source>
        <dbReference type="SMART" id="SM00563"/>
    </source>
</evidence>